<dbReference type="SUPFAM" id="SSF48208">
    <property type="entry name" value="Six-hairpin glycosidases"/>
    <property type="match status" value="1"/>
</dbReference>
<evidence type="ECO:0008006" key="5">
    <source>
        <dbReference type="Google" id="ProtNLM"/>
    </source>
</evidence>
<dbReference type="InterPro" id="IPR006775">
    <property type="entry name" value="GH116_catalytic"/>
</dbReference>
<dbReference type="InterPro" id="IPR012341">
    <property type="entry name" value="6hp_glycosidase-like_sf"/>
</dbReference>
<sequence length="1022" mass="113934">MKDNFRAKSRREFLKNSAAVGALLTVPFGVEANSGAGSERQLAEDPYRTLNRQQGAHAFNGSYSGNYLDRIAFPIGGIGAGMFCMEGTGAISHLSVNNRPEIYNEPYAFAAISVKGVSNGAKVLEAPVPQWKLFGPGGTGNGSGDRSYGLPRFEKGSFLPRFPFATLELEDRDLPLKIKVVGWSPFIPGDEDNSSLPVGVLEYQFENSSTKDIEAVFSYNARNFIDGAGRIVEEKNGFRLVKANNRNGTGFSIYVNQNDAVVDYCWFRGGWFDPQTILWKHIQNADMVSNPVVDDSAPGASIYVPLKLGPGEQKTIAVNFSWYLPSSTLTAGTSVNAGSAFREKPSDGTASNQQKVSGYAGNQLVNTFDPLGDGQTGILQSPTLTLDKRYLKFLVGGGTNPEKTAVRLLIDGKVTEMATGNQTENLVEKIWDLKKYEGEKAVIHIVDQSTGPWGHILADQFVLTDNVNEDLYNLSSQAKLIAGFEHGNYDGWKKIQDEVETNEEIDPFYRPWYSGRFKSLDEVVEYWNHHASTLREKSELFRDAFFNSTLPAEVIEAIAANLTILKSPTVLRQTDGKLWAWEGCSDNAGCCHGSCTHVWNYAQAIPHLFPVLERSLRETEFEINQNKRGHQVFRATLPISRTVHDFHSACDGQLGGIMKIYRDWRISGETSWMEKLYPRVKESMDYCIETWDPKHQGFLEEPHHNTYDIEFWGPDGMCTSFYLGALTAFVEMSKALDEPSGLYETLLSKGKRYMEEELFEGEYFIQNIKWTGLRTPDPVEAQSFHTQYSKEALEILRKEGPKYQYGTGCLSDGILGMWMAAVCGLDEIVDNEKVKSHLIAVHQYNLKDDLTDHDNPQRPTYACGDDGGLLLCTWPKGGKLSLPFVYSNEVWTGIEYQVASHLMFKGEVEKGLDIVRECRNRYDGVIRNPFDEYECGHWYARAMSSYGMLEGLTGVRYDAVNRTLLIDSRIGDFTGFLSTASGFGNVGLKNGNPFLNVVYGKINVEKIVVSGVEKSFVGASFS</sequence>
<dbReference type="Pfam" id="PF04685">
    <property type="entry name" value="DUF608"/>
    <property type="match status" value="1"/>
</dbReference>
<dbReference type="PANTHER" id="PTHR12654">
    <property type="entry name" value="BILE ACID BETA-GLUCOSIDASE-RELATED"/>
    <property type="match status" value="1"/>
</dbReference>
<dbReference type="PATRIC" id="fig|1409788.3.peg.4688"/>
<reference evidence="4" key="1">
    <citation type="submission" date="2015-07" db="EMBL/GenBank/DDBJ databases">
        <title>Genome sequencing of Sunxiuqinia dokdonensis strain SK.</title>
        <authorList>
            <person name="Ahn S."/>
            <person name="Kim B.-C."/>
        </authorList>
    </citation>
    <scope>NUCLEOTIDE SEQUENCE [LARGE SCALE GENOMIC DNA]</scope>
    <source>
        <strain evidence="4">SK</strain>
    </source>
</reference>
<name>A0A0L8V2E9_9BACT</name>
<dbReference type="RefSeq" id="WP_082326628.1">
    <property type="nucleotide sequence ID" value="NZ_LGIA01000221.1"/>
</dbReference>
<evidence type="ECO:0000259" key="1">
    <source>
        <dbReference type="Pfam" id="PF04685"/>
    </source>
</evidence>
<proteinExistence type="predicted"/>
<organism evidence="3 4">
    <name type="scientific">Sunxiuqinia dokdonensis</name>
    <dbReference type="NCBI Taxonomy" id="1409788"/>
    <lineage>
        <taxon>Bacteria</taxon>
        <taxon>Pseudomonadati</taxon>
        <taxon>Bacteroidota</taxon>
        <taxon>Bacteroidia</taxon>
        <taxon>Marinilabiliales</taxon>
        <taxon>Prolixibacteraceae</taxon>
        <taxon>Sunxiuqinia</taxon>
    </lineage>
</organism>
<dbReference type="Proteomes" id="UP000036958">
    <property type="component" value="Unassembled WGS sequence"/>
</dbReference>
<dbReference type="GO" id="GO:0005975">
    <property type="term" value="P:carbohydrate metabolic process"/>
    <property type="evidence" value="ECO:0007669"/>
    <property type="project" value="InterPro"/>
</dbReference>
<dbReference type="PANTHER" id="PTHR12654:SF0">
    <property type="entry name" value="NON-LYSOSOMAL GLUCOSYLCERAMIDASE"/>
    <property type="match status" value="1"/>
</dbReference>
<accession>A0A0L8V2E9</accession>
<keyword evidence="4" id="KW-1185">Reference proteome</keyword>
<dbReference type="Pfam" id="PF12215">
    <property type="entry name" value="Glyco_hydr_116N"/>
    <property type="match status" value="1"/>
</dbReference>
<evidence type="ECO:0000259" key="2">
    <source>
        <dbReference type="Pfam" id="PF12215"/>
    </source>
</evidence>
<dbReference type="AlphaFoldDB" id="A0A0L8V2E9"/>
<dbReference type="GO" id="GO:0004553">
    <property type="term" value="F:hydrolase activity, hydrolyzing O-glycosyl compounds"/>
    <property type="evidence" value="ECO:0007669"/>
    <property type="project" value="InterPro"/>
</dbReference>
<evidence type="ECO:0000313" key="3">
    <source>
        <dbReference type="EMBL" id="KOH42601.1"/>
    </source>
</evidence>
<dbReference type="STRING" id="1409788.NC99_45820"/>
<comment type="caution">
    <text evidence="3">The sequence shown here is derived from an EMBL/GenBank/DDBJ whole genome shotgun (WGS) entry which is preliminary data.</text>
</comment>
<dbReference type="InterPro" id="IPR006311">
    <property type="entry name" value="TAT_signal"/>
</dbReference>
<dbReference type="OrthoDB" id="1007311at2"/>
<feature type="domain" description="Glycosyl-hydrolase family 116 catalytic region" evidence="1">
    <location>
        <begin position="642"/>
        <end position="948"/>
    </location>
</feature>
<dbReference type="InterPro" id="IPR024462">
    <property type="entry name" value="GH116_N"/>
</dbReference>
<dbReference type="EMBL" id="LGIA01000221">
    <property type="protein sequence ID" value="KOH42601.1"/>
    <property type="molecule type" value="Genomic_DNA"/>
</dbReference>
<evidence type="ECO:0000313" key="4">
    <source>
        <dbReference type="Proteomes" id="UP000036958"/>
    </source>
</evidence>
<dbReference type="InterPro" id="IPR008928">
    <property type="entry name" value="6-hairpin_glycosidase_sf"/>
</dbReference>
<gene>
    <name evidence="3" type="ORF">NC99_45820</name>
</gene>
<dbReference type="PROSITE" id="PS51318">
    <property type="entry name" value="TAT"/>
    <property type="match status" value="1"/>
</dbReference>
<dbReference type="Gene3D" id="1.50.10.10">
    <property type="match status" value="1"/>
</dbReference>
<protein>
    <recommendedName>
        <fullName evidence="5">Twin-arginine translocation signal domain-containing protein</fullName>
    </recommendedName>
</protein>
<feature type="domain" description="Glycosyl-hydrolase family 116 N-terminal" evidence="2">
    <location>
        <begin position="72"/>
        <end position="334"/>
    </location>
</feature>
<dbReference type="InterPro" id="IPR052566">
    <property type="entry name" value="Non-lysos_glucosylceramidase"/>
</dbReference>